<dbReference type="RefSeq" id="WP_229789447.1">
    <property type="nucleotide sequence ID" value="NZ_BMQC01000004.1"/>
</dbReference>
<evidence type="ECO:0000313" key="3">
    <source>
        <dbReference type="Proteomes" id="UP000662200"/>
    </source>
</evidence>
<dbReference type="InterPro" id="IPR043917">
    <property type="entry name" value="DUF5753"/>
</dbReference>
<dbReference type="Proteomes" id="UP000662200">
    <property type="component" value="Unassembled WGS sequence"/>
</dbReference>
<evidence type="ECO:0000259" key="1">
    <source>
        <dbReference type="Pfam" id="PF19054"/>
    </source>
</evidence>
<dbReference type="EMBL" id="BMQC01000004">
    <property type="protein sequence ID" value="GGK24945.1"/>
    <property type="molecule type" value="Genomic_DNA"/>
</dbReference>
<dbReference type="Pfam" id="PF19054">
    <property type="entry name" value="DUF5753"/>
    <property type="match status" value="1"/>
</dbReference>
<evidence type="ECO:0000313" key="2">
    <source>
        <dbReference type="EMBL" id="GGK24945.1"/>
    </source>
</evidence>
<organism evidence="2 3">
    <name type="scientific">Pilimelia terevasa</name>
    <dbReference type="NCBI Taxonomy" id="53372"/>
    <lineage>
        <taxon>Bacteria</taxon>
        <taxon>Bacillati</taxon>
        <taxon>Actinomycetota</taxon>
        <taxon>Actinomycetes</taxon>
        <taxon>Micromonosporales</taxon>
        <taxon>Micromonosporaceae</taxon>
        <taxon>Pilimelia</taxon>
    </lineage>
</organism>
<comment type="caution">
    <text evidence="2">The sequence shown here is derived from an EMBL/GenBank/DDBJ whole genome shotgun (WGS) entry which is preliminary data.</text>
</comment>
<dbReference type="AlphaFoldDB" id="A0A8J3BNU2"/>
<reference evidence="2" key="2">
    <citation type="submission" date="2020-09" db="EMBL/GenBank/DDBJ databases">
        <authorList>
            <person name="Sun Q."/>
            <person name="Ohkuma M."/>
        </authorList>
    </citation>
    <scope>NUCLEOTIDE SEQUENCE</scope>
    <source>
        <strain evidence="2">JCM 3091</strain>
    </source>
</reference>
<reference evidence="2" key="1">
    <citation type="journal article" date="2014" name="Int. J. Syst. Evol. Microbiol.">
        <title>Complete genome sequence of Corynebacterium casei LMG S-19264T (=DSM 44701T), isolated from a smear-ripened cheese.</title>
        <authorList>
            <consortium name="US DOE Joint Genome Institute (JGI-PGF)"/>
            <person name="Walter F."/>
            <person name="Albersmeier A."/>
            <person name="Kalinowski J."/>
            <person name="Ruckert C."/>
        </authorList>
    </citation>
    <scope>NUCLEOTIDE SEQUENCE</scope>
    <source>
        <strain evidence="2">JCM 3091</strain>
    </source>
</reference>
<protein>
    <recommendedName>
        <fullName evidence="1">DUF5753 domain-containing protein</fullName>
    </recommendedName>
</protein>
<keyword evidence="3" id="KW-1185">Reference proteome</keyword>
<gene>
    <name evidence="2" type="ORF">GCM10010124_16860</name>
</gene>
<proteinExistence type="predicted"/>
<name>A0A8J3BNU2_9ACTN</name>
<accession>A0A8J3BNU2</accession>
<sequence>MAELLTLEEAYALWKAKVRNGMKYAGGRDPLAIYEQTTVFRNFELSVLPGIFQVPSYTAAVVGYWRRFYGAPDDTHEVIKLRQRRAQAALRGTNRILVVLTEAVLLTRYTDVVRHELQLLELLKFMKRPNVSLGIIPFGREITPNSNCGFWIFDEDVVKVELPSAQLKITRPSEVEQYLRIFTDLQGQAAYGSEAKTVVLRAIASLS</sequence>
<feature type="domain" description="DUF5753" evidence="1">
    <location>
        <begin position="36"/>
        <end position="198"/>
    </location>
</feature>